<organism evidence="2 3">
    <name type="scientific">Suillus subaureus</name>
    <dbReference type="NCBI Taxonomy" id="48587"/>
    <lineage>
        <taxon>Eukaryota</taxon>
        <taxon>Fungi</taxon>
        <taxon>Dikarya</taxon>
        <taxon>Basidiomycota</taxon>
        <taxon>Agaricomycotina</taxon>
        <taxon>Agaricomycetes</taxon>
        <taxon>Agaricomycetidae</taxon>
        <taxon>Boletales</taxon>
        <taxon>Suillineae</taxon>
        <taxon>Suillaceae</taxon>
        <taxon>Suillus</taxon>
    </lineage>
</organism>
<dbReference type="AlphaFoldDB" id="A0A9P7EAS5"/>
<feature type="compositionally biased region" description="Polar residues" evidence="1">
    <location>
        <begin position="359"/>
        <end position="368"/>
    </location>
</feature>
<feature type="compositionally biased region" description="Basic and acidic residues" evidence="1">
    <location>
        <begin position="347"/>
        <end position="357"/>
    </location>
</feature>
<dbReference type="GeneID" id="64634231"/>
<feature type="compositionally biased region" description="Basic and acidic residues" evidence="1">
    <location>
        <begin position="405"/>
        <end position="421"/>
    </location>
</feature>
<sequence length="497" mass="55147">MSMTTTLSMPTIDSLCPQIQSLSRPQTYPRHREVLAITMNNVANPTYLHDYPIHPSRFPISSIRPDGPQNTPSIPPRTPPKPVFPRYDPLRVLSRESTPPPPTKQSVLHPLQVAPGVLANGVITVMLPAVREFLSAAASTPPAAPELPSDSRVLALAALAVFYRPMHPAHWVFWNKEQKKNTAAIVQSVLDTTPTPIISPIGWIAIQDNLWILGSLQHAYSSALSSQPWYTAYVPSESETRMSLRKRKPTMIQEQVIEDDDDDLLMPPPPRKRARTRRTATTARSPRKPEEFSPPDNPETEDVPDEVEASTELPEPEPVLMLTRAAKRELIEIPVPVQVAEKSVSPEPRRSQRKKGDSPASSATTLTRIHSRELSAESVEGVESAGSSTVCEEEPDKEKTKKGRANKDVKRIDTAVKRLDNTGEEEGDEEEAEEEKSAPIRRSRTSTSRAKPRSRAPPKRTNSANTNSEEGGEHVDATPAPPVPKLKSRSRPRTRRR</sequence>
<feature type="compositionally biased region" description="Acidic residues" evidence="1">
    <location>
        <begin position="298"/>
        <end position="309"/>
    </location>
</feature>
<feature type="compositionally biased region" description="Basic residues" evidence="1">
    <location>
        <begin position="486"/>
        <end position="497"/>
    </location>
</feature>
<proteinExistence type="predicted"/>
<feature type="region of interest" description="Disordered" evidence="1">
    <location>
        <begin position="58"/>
        <end position="86"/>
    </location>
</feature>
<gene>
    <name evidence="2" type="ORF">BJ212DRAFT_1481162</name>
</gene>
<dbReference type="Proteomes" id="UP000807769">
    <property type="component" value="Unassembled WGS sequence"/>
</dbReference>
<evidence type="ECO:0000313" key="3">
    <source>
        <dbReference type="Proteomes" id="UP000807769"/>
    </source>
</evidence>
<dbReference type="OrthoDB" id="2944913at2759"/>
<protein>
    <submittedName>
        <fullName evidence="2">Uncharacterized protein</fullName>
    </submittedName>
</protein>
<feature type="compositionally biased region" description="Basic residues" evidence="1">
    <location>
        <begin position="439"/>
        <end position="458"/>
    </location>
</feature>
<dbReference type="RefSeq" id="XP_041192901.1">
    <property type="nucleotide sequence ID" value="XM_041340215.1"/>
</dbReference>
<dbReference type="EMBL" id="JABBWG010000017">
    <property type="protein sequence ID" value="KAG1816095.1"/>
    <property type="molecule type" value="Genomic_DNA"/>
</dbReference>
<name>A0A9P7EAS5_9AGAM</name>
<feature type="compositionally biased region" description="Low complexity" evidence="1">
    <location>
        <begin position="376"/>
        <end position="388"/>
    </location>
</feature>
<comment type="caution">
    <text evidence="2">The sequence shown here is derived from an EMBL/GenBank/DDBJ whole genome shotgun (WGS) entry which is preliminary data.</text>
</comment>
<keyword evidence="3" id="KW-1185">Reference proteome</keyword>
<feature type="compositionally biased region" description="Acidic residues" evidence="1">
    <location>
        <begin position="422"/>
        <end position="434"/>
    </location>
</feature>
<feature type="compositionally biased region" description="Pro residues" evidence="1">
    <location>
        <begin position="73"/>
        <end position="83"/>
    </location>
</feature>
<evidence type="ECO:0000256" key="1">
    <source>
        <dbReference type="SAM" id="MobiDB-lite"/>
    </source>
</evidence>
<evidence type="ECO:0000313" key="2">
    <source>
        <dbReference type="EMBL" id="KAG1816095.1"/>
    </source>
</evidence>
<feature type="region of interest" description="Disordered" evidence="1">
    <location>
        <begin position="240"/>
        <end position="497"/>
    </location>
</feature>
<reference evidence="2" key="1">
    <citation type="journal article" date="2020" name="New Phytol.">
        <title>Comparative genomics reveals dynamic genome evolution in host specialist ectomycorrhizal fungi.</title>
        <authorList>
            <person name="Lofgren L.A."/>
            <person name="Nguyen N.H."/>
            <person name="Vilgalys R."/>
            <person name="Ruytinx J."/>
            <person name="Liao H.L."/>
            <person name="Branco S."/>
            <person name="Kuo A."/>
            <person name="LaButti K."/>
            <person name="Lipzen A."/>
            <person name="Andreopoulos W."/>
            <person name="Pangilinan J."/>
            <person name="Riley R."/>
            <person name="Hundley H."/>
            <person name="Na H."/>
            <person name="Barry K."/>
            <person name="Grigoriev I.V."/>
            <person name="Stajich J.E."/>
            <person name="Kennedy P.G."/>
        </authorList>
    </citation>
    <scope>NUCLEOTIDE SEQUENCE</scope>
    <source>
        <strain evidence="2">MN1</strain>
    </source>
</reference>
<accession>A0A9P7EAS5</accession>